<feature type="signal peptide" evidence="2">
    <location>
        <begin position="1"/>
        <end position="36"/>
    </location>
</feature>
<dbReference type="InterPro" id="IPR018028">
    <property type="entry name" value="Catalase"/>
</dbReference>
<evidence type="ECO:0000256" key="2">
    <source>
        <dbReference type="SAM" id="SignalP"/>
    </source>
</evidence>
<comment type="caution">
    <text evidence="4">The sequence shown here is derived from an EMBL/GenBank/DDBJ whole genome shotgun (WGS) entry which is preliminary data.</text>
</comment>
<dbReference type="PANTHER" id="PTHR11465">
    <property type="entry name" value="CATALASE"/>
    <property type="match status" value="1"/>
</dbReference>
<protein>
    <recommendedName>
        <fullName evidence="1">Catalase-related peroxidase</fullName>
        <ecNumber evidence="1">1.11.1.-</ecNumber>
    </recommendedName>
</protein>
<comment type="cofactor">
    <cofactor evidence="1">
        <name>heme</name>
        <dbReference type="ChEBI" id="CHEBI:30413"/>
    </cofactor>
</comment>
<evidence type="ECO:0000259" key="3">
    <source>
        <dbReference type="SMART" id="SM01060"/>
    </source>
</evidence>
<dbReference type="GO" id="GO:0004601">
    <property type="term" value="F:peroxidase activity"/>
    <property type="evidence" value="ECO:0007669"/>
    <property type="project" value="UniProtKB-KW"/>
</dbReference>
<dbReference type="PANTHER" id="PTHR11465:SF62">
    <property type="entry name" value="CATALASE T"/>
    <property type="match status" value="1"/>
</dbReference>
<keyword evidence="5" id="KW-1185">Reference proteome</keyword>
<evidence type="ECO:0000313" key="5">
    <source>
        <dbReference type="Proteomes" id="UP000618931"/>
    </source>
</evidence>
<keyword evidence="1" id="KW-0479">Metal-binding</keyword>
<dbReference type="PIRSF" id="PIRSF000296">
    <property type="entry name" value="SrpA"/>
    <property type="match status" value="1"/>
</dbReference>
<dbReference type="CDD" id="cd08153">
    <property type="entry name" value="srpA_like"/>
    <property type="match status" value="1"/>
</dbReference>
<dbReference type="EMBL" id="JADQDM010000003">
    <property type="protein sequence ID" value="MBF9221288.1"/>
    <property type="molecule type" value="Genomic_DNA"/>
</dbReference>
<evidence type="ECO:0000256" key="1">
    <source>
        <dbReference type="PIRNR" id="PIRNR000296"/>
    </source>
</evidence>
<reference evidence="4 5" key="1">
    <citation type="submission" date="2020-11" db="EMBL/GenBank/DDBJ databases">
        <authorList>
            <person name="Kim M.K."/>
        </authorList>
    </citation>
    <scope>NUCLEOTIDE SEQUENCE [LARGE SCALE GENOMIC DNA]</scope>
    <source>
        <strain evidence="4 5">BT662</strain>
    </source>
</reference>
<keyword evidence="1 4" id="KW-0575">Peroxidase</keyword>
<name>A0ABS0I2X1_9BACT</name>
<dbReference type="InterPro" id="IPR024168">
    <property type="entry name" value="Catalase_SrpA-type_pred"/>
</dbReference>
<dbReference type="Gene3D" id="2.40.180.10">
    <property type="entry name" value="Catalase core domain"/>
    <property type="match status" value="1"/>
</dbReference>
<comment type="function">
    <text evidence="1">Has an organic peroxide-dependent peroxidase activity.</text>
</comment>
<organism evidence="4 5">
    <name type="scientific">Hymenobacter ruricola</name>
    <dbReference type="NCBI Taxonomy" id="2791023"/>
    <lineage>
        <taxon>Bacteria</taxon>
        <taxon>Pseudomonadati</taxon>
        <taxon>Bacteroidota</taxon>
        <taxon>Cytophagia</taxon>
        <taxon>Cytophagales</taxon>
        <taxon>Hymenobacteraceae</taxon>
        <taxon>Hymenobacter</taxon>
    </lineage>
</organism>
<sequence length="345" mass="37157">MDTLSLQLPNRRPAFDFLRLLLAGALLLCLAPRARAQDGNAGVESKTAATPIQMVDMFHSAFGAHPARAVHAKGIILEGSFTPAPEARRLTRAPHLQGGTLPIVVRFSDFTGIPDIPDTVGASRPRGMAIKFQLPGTGSTDIIAHSFNGFPTATTDEFRSLLLAIGAAGSGNAAPLQQFLATHPVAKTFLTTQKPLTTSWATLSYFGVNAFKFTNQAGQVRFVRYQLIPDAGEQFLTKAQAATADPNYLQAELKQRVAAQPITFKLYAQLAEKGDVIENPSVAWPDSRKRVLLGTLSISRLAPNTVAEDKALFFNPNNVPAGINVADPMLVDRARTYPISVGERQ</sequence>
<feature type="domain" description="Catalase core" evidence="3">
    <location>
        <begin position="38"/>
        <end position="345"/>
    </location>
</feature>
<keyword evidence="1" id="KW-0349">Heme</keyword>
<proteinExistence type="inferred from homology"/>
<gene>
    <name evidence="4" type="ORF">I2H31_09240</name>
</gene>
<keyword evidence="1" id="KW-0560">Oxidoreductase</keyword>
<dbReference type="Gene3D" id="1.20.1280.120">
    <property type="match status" value="1"/>
</dbReference>
<evidence type="ECO:0000313" key="4">
    <source>
        <dbReference type="EMBL" id="MBF9221288.1"/>
    </source>
</evidence>
<keyword evidence="1" id="KW-0408">Iron</keyword>
<dbReference type="SMART" id="SM01060">
    <property type="entry name" value="Catalase"/>
    <property type="match status" value="1"/>
</dbReference>
<dbReference type="InterPro" id="IPR020835">
    <property type="entry name" value="Catalase_sf"/>
</dbReference>
<dbReference type="SUPFAM" id="SSF56634">
    <property type="entry name" value="Heme-dependent catalase-like"/>
    <property type="match status" value="1"/>
</dbReference>
<accession>A0ABS0I2X1</accession>
<dbReference type="EC" id="1.11.1.-" evidence="1"/>
<dbReference type="PROSITE" id="PS51402">
    <property type="entry name" value="CATALASE_3"/>
    <property type="match status" value="1"/>
</dbReference>
<dbReference type="RefSeq" id="WP_196292737.1">
    <property type="nucleotide sequence ID" value="NZ_JADQDM010000003.1"/>
</dbReference>
<comment type="similarity">
    <text evidence="1">Belongs to the catalase family.</text>
</comment>
<dbReference type="Proteomes" id="UP000618931">
    <property type="component" value="Unassembled WGS sequence"/>
</dbReference>
<feature type="chain" id="PRO_5047446364" description="Catalase-related peroxidase" evidence="2">
    <location>
        <begin position="37"/>
        <end position="345"/>
    </location>
</feature>
<dbReference type="InterPro" id="IPR011614">
    <property type="entry name" value="Catalase_core"/>
</dbReference>
<keyword evidence="2" id="KW-0732">Signal</keyword>
<dbReference type="Pfam" id="PF00199">
    <property type="entry name" value="Catalase"/>
    <property type="match status" value="1"/>
</dbReference>